<gene>
    <name evidence="1" type="ORF">DEQ80_09960</name>
</gene>
<dbReference type="CDD" id="cd09023">
    <property type="entry name" value="Aldose_epim_Ec_c4013"/>
    <property type="match status" value="1"/>
</dbReference>
<comment type="caution">
    <text evidence="1">The sequence shown here is derived from an EMBL/GenBank/DDBJ whole genome shotgun (WGS) entry which is preliminary data.</text>
</comment>
<dbReference type="STRING" id="229919.GCA_001050195_03532"/>
<name>A0A3D1JHX1_9CHLR</name>
<evidence type="ECO:0000313" key="1">
    <source>
        <dbReference type="EMBL" id="HCE18171.1"/>
    </source>
</evidence>
<dbReference type="EMBL" id="DPBP01000039">
    <property type="protein sequence ID" value="HCE18171.1"/>
    <property type="molecule type" value="Genomic_DNA"/>
</dbReference>
<dbReference type="AlphaFoldDB" id="A0A3D1JHX1"/>
<reference evidence="1 2" key="1">
    <citation type="journal article" date="2018" name="Nat. Biotechnol.">
        <title>A standardized bacterial taxonomy based on genome phylogeny substantially revises the tree of life.</title>
        <authorList>
            <person name="Parks D.H."/>
            <person name="Chuvochina M."/>
            <person name="Waite D.W."/>
            <person name="Rinke C."/>
            <person name="Skarshewski A."/>
            <person name="Chaumeil P.A."/>
            <person name="Hugenholtz P."/>
        </authorList>
    </citation>
    <scope>NUCLEOTIDE SEQUENCE [LARGE SCALE GENOMIC DNA]</scope>
    <source>
        <strain evidence="1">UBA8781</strain>
    </source>
</reference>
<dbReference type="Gene3D" id="2.70.98.10">
    <property type="match status" value="1"/>
</dbReference>
<organism evidence="1 2">
    <name type="scientific">Anaerolinea thermolimosa</name>
    <dbReference type="NCBI Taxonomy" id="229919"/>
    <lineage>
        <taxon>Bacteria</taxon>
        <taxon>Bacillati</taxon>
        <taxon>Chloroflexota</taxon>
        <taxon>Anaerolineae</taxon>
        <taxon>Anaerolineales</taxon>
        <taxon>Anaerolineaceae</taxon>
        <taxon>Anaerolinea</taxon>
    </lineage>
</organism>
<dbReference type="GO" id="GO:0030246">
    <property type="term" value="F:carbohydrate binding"/>
    <property type="evidence" value="ECO:0007669"/>
    <property type="project" value="InterPro"/>
</dbReference>
<dbReference type="InterPro" id="IPR027839">
    <property type="entry name" value="DUF4432"/>
</dbReference>
<sequence length="356" mass="39843">MTPFFNQTWDKAALLSRVGRIDQLAGIRLVEALEGKARGCRLLDVWTGSGLRFQVNADRALDLTFCEFQGIPVAWYSPAGEVHPSFYEPEGFGWLRSFTGGLLTTCGLDQFGVPSEDEGQSFGLHGRISNTPADSLSQRSYWDGETYRLEVSAVIRQAALFRENLVLRRKITTSLGASRIQIEDTVTNEGFEATPHMILYHFNLGFPLVSEYSRLQLNTQETLPRDEEALRGLAEWDRFQPPTPGYREQVFIHRPIPDPSGKATVAFHNPRLGLCVRWQYSTASLPYLMEWKMMGMGAYVVGVEPANCNGLGGRAATRMKGELPILQPGESRTYQIDFEVMPTKEGMEAAHEPDGD</sequence>
<dbReference type="InterPro" id="IPR014718">
    <property type="entry name" value="GH-type_carb-bd"/>
</dbReference>
<dbReference type="Proteomes" id="UP000264141">
    <property type="component" value="Unassembled WGS sequence"/>
</dbReference>
<dbReference type="Pfam" id="PF14486">
    <property type="entry name" value="DUF4432"/>
    <property type="match status" value="1"/>
</dbReference>
<evidence type="ECO:0000313" key="2">
    <source>
        <dbReference type="Proteomes" id="UP000264141"/>
    </source>
</evidence>
<proteinExistence type="predicted"/>
<protein>
    <submittedName>
        <fullName evidence="1">DUF4432 domain-containing protein</fullName>
    </submittedName>
</protein>
<accession>A0A3D1JHX1</accession>